<protein>
    <submittedName>
        <fullName evidence="1">ATP-binding cassette domain-containing protein</fullName>
    </submittedName>
</protein>
<accession>A0AB38X9Z3</accession>
<name>A0AB38X9Z3_LEVBR</name>
<dbReference type="PANTHER" id="PTHR43394">
    <property type="entry name" value="ATP-DEPENDENT PERMEASE MDL1, MITOCHONDRIAL"/>
    <property type="match status" value="1"/>
</dbReference>
<dbReference type="InterPro" id="IPR039421">
    <property type="entry name" value="Type_1_exporter"/>
</dbReference>
<gene>
    <name evidence="1" type="ORF">ORR04_13430</name>
</gene>
<keyword evidence="1" id="KW-0547">Nucleotide-binding</keyword>
<keyword evidence="1" id="KW-0614">Plasmid</keyword>
<organism evidence="1 2">
    <name type="scientific">Levilactobacillus brevis</name>
    <name type="common">Lactobacillus brevis</name>
    <dbReference type="NCBI Taxonomy" id="1580"/>
    <lineage>
        <taxon>Bacteria</taxon>
        <taxon>Bacillati</taxon>
        <taxon>Bacillota</taxon>
        <taxon>Bacilli</taxon>
        <taxon>Lactobacillales</taxon>
        <taxon>Lactobacillaceae</taxon>
        <taxon>Levilactobacillus</taxon>
    </lineage>
</organism>
<dbReference type="AlphaFoldDB" id="A0AB38X9Z3"/>
<dbReference type="Proteomes" id="UP001164768">
    <property type="component" value="Plasmid pBRV479"/>
</dbReference>
<reference evidence="1" key="1">
    <citation type="submission" date="2022-11" db="EMBL/GenBank/DDBJ databases">
        <title>Whole genome sequence of Levilactobacillus brevis SMB091.</title>
        <authorList>
            <person name="Kim J.-M."/>
            <person name="Kim O.-C."/>
            <person name="Choi Y.H."/>
            <person name="Han N.S."/>
            <person name="Hurh B."/>
        </authorList>
    </citation>
    <scope>NUCLEOTIDE SEQUENCE</scope>
    <source>
        <strain evidence="1">SMB091</strain>
        <plasmid evidence="1">pBRV479</plasmid>
    </source>
</reference>
<evidence type="ECO:0000313" key="1">
    <source>
        <dbReference type="EMBL" id="WAD03133.1"/>
    </source>
</evidence>
<geneLocation type="plasmid" evidence="1 2">
    <name>pBRV479</name>
</geneLocation>
<evidence type="ECO:0000313" key="2">
    <source>
        <dbReference type="Proteomes" id="UP001164768"/>
    </source>
</evidence>
<sequence length="166" mass="18248">MLAGLLPYKGTISLKKINSLMYVPQETFVFSGTVLSNLTVGISNPDMNKLNKYCSDLQLISSEGVQLNTIVSNTNARLSTGQIQKIKLIHGLLSADTCLIFDEILSNMDEESITIALKLLKKASKNKLIIIITHAPATVLNIVSAKLINMENNGIKYIGNEEFTYE</sequence>
<dbReference type="EMBL" id="CP113122">
    <property type="protein sequence ID" value="WAD03133.1"/>
    <property type="molecule type" value="Genomic_DNA"/>
</dbReference>
<dbReference type="GO" id="GO:0015421">
    <property type="term" value="F:ABC-type oligopeptide transporter activity"/>
    <property type="evidence" value="ECO:0007669"/>
    <property type="project" value="TreeGrafter"/>
</dbReference>
<dbReference type="PANTHER" id="PTHR43394:SF1">
    <property type="entry name" value="ATP-BINDING CASSETTE SUB-FAMILY B MEMBER 10, MITOCHONDRIAL"/>
    <property type="match status" value="1"/>
</dbReference>
<dbReference type="Gene3D" id="3.40.50.300">
    <property type="entry name" value="P-loop containing nucleotide triphosphate hydrolases"/>
    <property type="match status" value="1"/>
</dbReference>
<dbReference type="SUPFAM" id="SSF52540">
    <property type="entry name" value="P-loop containing nucleoside triphosphate hydrolases"/>
    <property type="match status" value="1"/>
</dbReference>
<dbReference type="InterPro" id="IPR027417">
    <property type="entry name" value="P-loop_NTPase"/>
</dbReference>
<keyword evidence="1" id="KW-0067">ATP-binding</keyword>
<dbReference type="GO" id="GO:0005524">
    <property type="term" value="F:ATP binding"/>
    <property type="evidence" value="ECO:0007669"/>
    <property type="project" value="UniProtKB-KW"/>
</dbReference>
<proteinExistence type="predicted"/>